<reference evidence="6" key="2">
    <citation type="submission" date="2023-06" db="EMBL/GenBank/DDBJ databases">
        <authorList>
            <person name="Swenson N.G."/>
            <person name="Wegrzyn J.L."/>
            <person name="Mcevoy S.L."/>
        </authorList>
    </citation>
    <scope>NUCLEOTIDE SEQUENCE</scope>
    <source>
        <strain evidence="6">NS2018</strain>
        <tissue evidence="6">Leaf</tissue>
    </source>
</reference>
<comment type="similarity">
    <text evidence="1">Belongs to the UDPGP type 1 family.</text>
</comment>
<dbReference type="SUPFAM" id="SSF53448">
    <property type="entry name" value="Nucleotide-diphospho-sugar transferases"/>
    <property type="match status" value="1"/>
</dbReference>
<dbReference type="GO" id="GO:0003983">
    <property type="term" value="F:UTP:glucose-1-phosphate uridylyltransferase activity"/>
    <property type="evidence" value="ECO:0007669"/>
    <property type="project" value="UniProtKB-EC"/>
</dbReference>
<dbReference type="InterPro" id="IPR029044">
    <property type="entry name" value="Nucleotide-diphossugar_trans"/>
</dbReference>
<protein>
    <recommendedName>
        <fullName evidence="2">UTP--glucose-1-phosphate uridylyltransferase</fullName>
        <ecNumber evidence="2">2.7.7.9</ecNumber>
    </recommendedName>
</protein>
<evidence type="ECO:0000256" key="4">
    <source>
        <dbReference type="ARBA" id="ARBA00022695"/>
    </source>
</evidence>
<accession>A0AA39RSM4</accession>
<evidence type="ECO:0000256" key="1">
    <source>
        <dbReference type="ARBA" id="ARBA00010401"/>
    </source>
</evidence>
<comment type="catalytic activity">
    <reaction evidence="5">
        <text>alpha-D-glucose 1-phosphate + UTP + H(+) = UDP-alpha-D-glucose + diphosphate</text>
        <dbReference type="Rhea" id="RHEA:19889"/>
        <dbReference type="ChEBI" id="CHEBI:15378"/>
        <dbReference type="ChEBI" id="CHEBI:33019"/>
        <dbReference type="ChEBI" id="CHEBI:46398"/>
        <dbReference type="ChEBI" id="CHEBI:58601"/>
        <dbReference type="ChEBI" id="CHEBI:58885"/>
        <dbReference type="EC" id="2.7.7.9"/>
    </reaction>
</comment>
<name>A0AA39RSM4_ACESA</name>
<keyword evidence="4" id="KW-0548">Nucleotidyltransferase</keyword>
<sequence length="102" mass="11358">MSNISCTGQHVEWNKIHTPTDKVVVPYDSLVPAPTDPFETKKLLDELVVLKLNRGLGTIMDCIGPKSVIKAHNGLTFLDLIVSQLQIWVQCSLTSDEFIQHS</sequence>
<evidence type="ECO:0000313" key="6">
    <source>
        <dbReference type="EMBL" id="KAK0579547.1"/>
    </source>
</evidence>
<evidence type="ECO:0000256" key="2">
    <source>
        <dbReference type="ARBA" id="ARBA00012415"/>
    </source>
</evidence>
<dbReference type="EMBL" id="JAUESC010000385">
    <property type="protein sequence ID" value="KAK0579547.1"/>
    <property type="molecule type" value="Genomic_DNA"/>
</dbReference>
<gene>
    <name evidence="6" type="ORF">LWI29_027762</name>
</gene>
<dbReference type="Proteomes" id="UP001168877">
    <property type="component" value="Unassembled WGS sequence"/>
</dbReference>
<keyword evidence="3" id="KW-0808">Transferase</keyword>
<dbReference type="GO" id="GO:0006011">
    <property type="term" value="P:UDP-alpha-D-glucose metabolic process"/>
    <property type="evidence" value="ECO:0007669"/>
    <property type="project" value="InterPro"/>
</dbReference>
<organism evidence="6 7">
    <name type="scientific">Acer saccharum</name>
    <name type="common">Sugar maple</name>
    <dbReference type="NCBI Taxonomy" id="4024"/>
    <lineage>
        <taxon>Eukaryota</taxon>
        <taxon>Viridiplantae</taxon>
        <taxon>Streptophyta</taxon>
        <taxon>Embryophyta</taxon>
        <taxon>Tracheophyta</taxon>
        <taxon>Spermatophyta</taxon>
        <taxon>Magnoliopsida</taxon>
        <taxon>eudicotyledons</taxon>
        <taxon>Gunneridae</taxon>
        <taxon>Pentapetalae</taxon>
        <taxon>rosids</taxon>
        <taxon>malvids</taxon>
        <taxon>Sapindales</taxon>
        <taxon>Sapindaceae</taxon>
        <taxon>Hippocastanoideae</taxon>
        <taxon>Acereae</taxon>
        <taxon>Acer</taxon>
    </lineage>
</organism>
<dbReference type="Gene3D" id="3.90.550.10">
    <property type="entry name" value="Spore Coat Polysaccharide Biosynthesis Protein SpsA, Chain A"/>
    <property type="match status" value="1"/>
</dbReference>
<dbReference type="InterPro" id="IPR002618">
    <property type="entry name" value="UDPGP_fam"/>
</dbReference>
<comment type="caution">
    <text evidence="6">The sequence shown here is derived from an EMBL/GenBank/DDBJ whole genome shotgun (WGS) entry which is preliminary data.</text>
</comment>
<dbReference type="Pfam" id="PF01704">
    <property type="entry name" value="UDPGP"/>
    <property type="match status" value="1"/>
</dbReference>
<evidence type="ECO:0000256" key="5">
    <source>
        <dbReference type="ARBA" id="ARBA00048128"/>
    </source>
</evidence>
<keyword evidence="7" id="KW-1185">Reference proteome</keyword>
<dbReference type="InterPro" id="IPR016267">
    <property type="entry name" value="UDPGP_trans"/>
</dbReference>
<reference evidence="6" key="1">
    <citation type="journal article" date="2022" name="Plant J.">
        <title>Strategies of tolerance reflected in two North American maple genomes.</title>
        <authorList>
            <person name="McEvoy S.L."/>
            <person name="Sezen U.U."/>
            <person name="Trouern-Trend A."/>
            <person name="McMahon S.M."/>
            <person name="Schaberg P.G."/>
            <person name="Yang J."/>
            <person name="Wegrzyn J.L."/>
            <person name="Swenson N.G."/>
        </authorList>
    </citation>
    <scope>NUCLEOTIDE SEQUENCE</scope>
    <source>
        <strain evidence="6">NS2018</strain>
    </source>
</reference>
<dbReference type="PANTHER" id="PTHR43511">
    <property type="match status" value="1"/>
</dbReference>
<dbReference type="EC" id="2.7.7.9" evidence="2"/>
<evidence type="ECO:0000313" key="7">
    <source>
        <dbReference type="Proteomes" id="UP001168877"/>
    </source>
</evidence>
<proteinExistence type="inferred from homology"/>
<dbReference type="AlphaFoldDB" id="A0AA39RSM4"/>
<evidence type="ECO:0000256" key="3">
    <source>
        <dbReference type="ARBA" id="ARBA00022679"/>
    </source>
</evidence>